<proteinExistence type="predicted"/>
<gene>
    <name evidence="1" type="ORF">HMPREF2087_01426</name>
</gene>
<evidence type="ECO:0000313" key="2">
    <source>
        <dbReference type="Proteomes" id="UP000018688"/>
    </source>
</evidence>
<dbReference type="RefSeq" id="WP_023930434.1">
    <property type="nucleotide sequence ID" value="NZ_KI669458.1"/>
</dbReference>
<evidence type="ECO:0000313" key="1">
    <source>
        <dbReference type="EMBL" id="ETD25598.1"/>
    </source>
</evidence>
<dbReference type="STRING" id="1357399.HMPREF2087_01426"/>
<protein>
    <submittedName>
        <fullName evidence="1">Uncharacterized protein</fullName>
    </submittedName>
</protein>
<dbReference type="AlphaFoldDB" id="V8CDW0"/>
<dbReference type="OrthoDB" id="5323413at2"/>
<dbReference type="EMBL" id="AZJJ01000007">
    <property type="protein sequence ID" value="ETD25598.1"/>
    <property type="molecule type" value="Genomic_DNA"/>
</dbReference>
<dbReference type="Proteomes" id="UP000018688">
    <property type="component" value="Unassembled WGS sequence"/>
</dbReference>
<dbReference type="PATRIC" id="fig|1357399.3.peg.1492"/>
<sequence length="430" mass="49438">MTENDLKVEEWIDSFTKMFRMLQPKDRDIYLKKLMEAVENAKKTQMEEDIAKENPANDFIDTIAQSAAELENQIQTQELMDTLSEAIDEVAQENDSNIEATYLESTQTQEQISPPPTQVQEDQELSDKEFERELEKGGFVPLEKLDFYRTLQDAIDEFIESHKEELLELGIISTDTEMGIGALYDRDIILPKEEIDKLEKQHNKDPQNFNCTISFEEVKNRRIEHNNFNNIYLDEIAQSLGEQSNNKSLDEVKKLNPDSYFSDIMDWFKKKQIENMNMPMSKDTFKKEFYDYCKNGMSENEMKILLILDNKEPTKLTKEHKDMIKEGLKLCTANNKLLDKGLESAVRASVGEKLTNANALEFGKTLEKAKASKTTIDKKFIEPATSQKLIDTIKAATPKLTQENARNLDDTLLAIQGKSNPKSNNLTKTL</sequence>
<organism evidence="1 2">
    <name type="scientific">Helicobacter canis NCTC 12740</name>
    <dbReference type="NCBI Taxonomy" id="1357399"/>
    <lineage>
        <taxon>Bacteria</taxon>
        <taxon>Pseudomonadati</taxon>
        <taxon>Campylobacterota</taxon>
        <taxon>Epsilonproteobacteria</taxon>
        <taxon>Campylobacterales</taxon>
        <taxon>Helicobacteraceae</taxon>
        <taxon>Helicobacter</taxon>
    </lineage>
</organism>
<keyword evidence="2" id="KW-1185">Reference proteome</keyword>
<name>V8CDW0_9HELI</name>
<dbReference type="HOGENOM" id="CLU_656846_0_0_7"/>
<accession>V8CDW0</accession>
<reference evidence="1 2" key="1">
    <citation type="submission" date="2013-10" db="EMBL/GenBank/DDBJ databases">
        <title>The Genome Sequence of Helicobacter canis NCTC 12740.</title>
        <authorList>
            <consortium name="The Broad Institute Genomics Platform"/>
            <person name="Earl A."/>
            <person name="Fox J.G."/>
            <person name="Shen Z."/>
            <person name="Young S.K."/>
            <person name="Zeng Q."/>
            <person name="Gargeya S."/>
            <person name="Fitzgerald M."/>
            <person name="Abouelleil A."/>
            <person name="Alvarado L."/>
            <person name="Chapman S.B."/>
            <person name="Gainer-Dewar J."/>
            <person name="Goldberg J."/>
            <person name="Griggs A."/>
            <person name="Gujja S."/>
            <person name="Hansen M."/>
            <person name="Howarth C."/>
            <person name="Imamovic A."/>
            <person name="Ireland A."/>
            <person name="Larimer J."/>
            <person name="McCowan C."/>
            <person name="Murphy C."/>
            <person name="Pearson M."/>
            <person name="Poon T.W."/>
            <person name="Priest M."/>
            <person name="Roberts A."/>
            <person name="Saif S."/>
            <person name="Shea T."/>
            <person name="Sykes S."/>
            <person name="Wortman J."/>
            <person name="Nusbaum C."/>
            <person name="Birren B."/>
        </authorList>
    </citation>
    <scope>NUCLEOTIDE SEQUENCE [LARGE SCALE GENOMIC DNA]</scope>
    <source>
        <strain evidence="1 2">NCTC 12740</strain>
    </source>
</reference>
<comment type="caution">
    <text evidence="1">The sequence shown here is derived from an EMBL/GenBank/DDBJ whole genome shotgun (WGS) entry which is preliminary data.</text>
</comment>